<evidence type="ECO:0000256" key="3">
    <source>
        <dbReference type="ARBA" id="ARBA00022771"/>
    </source>
</evidence>
<dbReference type="Pfam" id="PF04570">
    <property type="entry name" value="zf-FLZ"/>
    <property type="match status" value="1"/>
</dbReference>
<gene>
    <name evidence="6" type="ORF">RND81_05G241400</name>
</gene>
<keyword evidence="2" id="KW-0479">Metal-binding</keyword>
<evidence type="ECO:0000256" key="1">
    <source>
        <dbReference type="ARBA" id="ARBA00009374"/>
    </source>
</evidence>
<evidence type="ECO:0000256" key="2">
    <source>
        <dbReference type="ARBA" id="ARBA00022723"/>
    </source>
</evidence>
<keyword evidence="3" id="KW-0862">Zinc</keyword>
<dbReference type="PANTHER" id="PTHR47847:SF2">
    <property type="entry name" value="FCS-LIKE ZINC FINGER 17-RELATED"/>
    <property type="match status" value="1"/>
</dbReference>
<proteinExistence type="inferred from homology"/>
<evidence type="ECO:0000259" key="5">
    <source>
        <dbReference type="PROSITE" id="PS51795"/>
    </source>
</evidence>
<feature type="domain" description="FLZ-type" evidence="5">
    <location>
        <begin position="68"/>
        <end position="112"/>
    </location>
</feature>
<evidence type="ECO:0000313" key="6">
    <source>
        <dbReference type="EMBL" id="KAK9726849.1"/>
    </source>
</evidence>
<dbReference type="PANTHER" id="PTHR47847">
    <property type="entry name" value="FCS-LIKE ZINC FINGER 17"/>
    <property type="match status" value="1"/>
</dbReference>
<evidence type="ECO:0000256" key="4">
    <source>
        <dbReference type="PROSITE-ProRule" id="PRU01131"/>
    </source>
</evidence>
<dbReference type="PROSITE" id="PS51795">
    <property type="entry name" value="ZF_FLZ"/>
    <property type="match status" value="1"/>
</dbReference>
<evidence type="ECO:0000313" key="7">
    <source>
        <dbReference type="Proteomes" id="UP001443914"/>
    </source>
</evidence>
<keyword evidence="3" id="KW-0863">Zinc-finger</keyword>
<keyword evidence="7" id="KW-1185">Reference proteome</keyword>
<dbReference type="InterPro" id="IPR007650">
    <property type="entry name" value="Zf-FLZ_dom"/>
</dbReference>
<sequence length="160" mass="18297">MVIMVERKKGGISSLKTHVGLRIVEQIFEGESNNVVALTRAQIISSSSSSSIQSNIISHVSVDGDYNCFLKSCHFCKNPLRFDKDIYMYRGDQGFCSIECRKKQIMKDERNEMEAKYKQRVAISQIDCRGCETCKLLQDLRQRNKLHHTKQPPLPILSIS</sequence>
<comment type="caution">
    <text evidence="6">The sequence shown here is derived from an EMBL/GenBank/DDBJ whole genome shotgun (WGS) entry which is preliminary data.</text>
</comment>
<dbReference type="InterPro" id="IPR044181">
    <property type="entry name" value="FLZ17/18"/>
</dbReference>
<feature type="zinc finger region" description="FLZ-type" evidence="4">
    <location>
        <begin position="68"/>
        <end position="112"/>
    </location>
</feature>
<comment type="similarity">
    <text evidence="1">Belongs to the FLZ family.</text>
</comment>
<accession>A0AAW1L2P7</accession>
<dbReference type="GO" id="GO:0008270">
    <property type="term" value="F:zinc ion binding"/>
    <property type="evidence" value="ECO:0007669"/>
    <property type="project" value="UniProtKB-KW"/>
</dbReference>
<reference evidence="6" key="1">
    <citation type="submission" date="2024-03" db="EMBL/GenBank/DDBJ databases">
        <title>WGS assembly of Saponaria officinalis var. Norfolk2.</title>
        <authorList>
            <person name="Jenkins J."/>
            <person name="Shu S."/>
            <person name="Grimwood J."/>
            <person name="Barry K."/>
            <person name="Goodstein D."/>
            <person name="Schmutz J."/>
            <person name="Leebens-Mack J."/>
            <person name="Osbourn A."/>
        </authorList>
    </citation>
    <scope>NUCLEOTIDE SEQUENCE [LARGE SCALE GENOMIC DNA]</scope>
    <source>
        <strain evidence="6">JIC</strain>
    </source>
</reference>
<dbReference type="AlphaFoldDB" id="A0AAW1L2P7"/>
<organism evidence="6 7">
    <name type="scientific">Saponaria officinalis</name>
    <name type="common">Common soapwort</name>
    <name type="synonym">Lychnis saponaria</name>
    <dbReference type="NCBI Taxonomy" id="3572"/>
    <lineage>
        <taxon>Eukaryota</taxon>
        <taxon>Viridiplantae</taxon>
        <taxon>Streptophyta</taxon>
        <taxon>Embryophyta</taxon>
        <taxon>Tracheophyta</taxon>
        <taxon>Spermatophyta</taxon>
        <taxon>Magnoliopsida</taxon>
        <taxon>eudicotyledons</taxon>
        <taxon>Gunneridae</taxon>
        <taxon>Pentapetalae</taxon>
        <taxon>Caryophyllales</taxon>
        <taxon>Caryophyllaceae</taxon>
        <taxon>Caryophylleae</taxon>
        <taxon>Saponaria</taxon>
    </lineage>
</organism>
<name>A0AAW1L2P7_SAPOF</name>
<protein>
    <recommendedName>
        <fullName evidence="5">FLZ-type domain-containing protein</fullName>
    </recommendedName>
</protein>
<dbReference type="EMBL" id="JBDFQZ010000005">
    <property type="protein sequence ID" value="KAK9726849.1"/>
    <property type="molecule type" value="Genomic_DNA"/>
</dbReference>
<dbReference type="Proteomes" id="UP001443914">
    <property type="component" value="Unassembled WGS sequence"/>
</dbReference>